<evidence type="ECO:0000259" key="2">
    <source>
        <dbReference type="Pfam" id="PF23257"/>
    </source>
</evidence>
<dbReference type="InterPro" id="IPR055499">
    <property type="entry name" value="DUF7071"/>
</dbReference>
<dbReference type="Pfam" id="PF23257">
    <property type="entry name" value="DUF7071"/>
    <property type="match status" value="1"/>
</dbReference>
<gene>
    <name evidence="3" type="ORF">LTR62_005080</name>
</gene>
<proteinExistence type="predicted"/>
<evidence type="ECO:0000313" key="3">
    <source>
        <dbReference type="EMBL" id="KAK5117657.1"/>
    </source>
</evidence>
<accession>A0AAN7YKD6</accession>
<organism evidence="3 4">
    <name type="scientific">Meristemomyces frigidus</name>
    <dbReference type="NCBI Taxonomy" id="1508187"/>
    <lineage>
        <taxon>Eukaryota</taxon>
        <taxon>Fungi</taxon>
        <taxon>Dikarya</taxon>
        <taxon>Ascomycota</taxon>
        <taxon>Pezizomycotina</taxon>
        <taxon>Dothideomycetes</taxon>
        <taxon>Dothideomycetidae</taxon>
        <taxon>Mycosphaerellales</taxon>
        <taxon>Teratosphaeriaceae</taxon>
        <taxon>Meristemomyces</taxon>
    </lineage>
</organism>
<dbReference type="AlphaFoldDB" id="A0AAN7YKD6"/>
<sequence>MQDAREAIATMRLAQHKNAIKVEKDHHRTTRQEHIEALQVAQYLKMKVKCLRGLIARLTIGTHMSIELNGYSPDLERLEIEVLDRALTHEIEEAETDLDNIMPPPSSPPVKRQRRPRGSKETIRTSSDGAIDILQNFSSSQGTTINPADLFSSDSNVMPSSDSTFPSSHWIEPEVIDPELLAEQYLQATEILGPELADTVVAQRVLWKAPLLTRGELLRMRVVLTETVEAREDMFVFARELLGE</sequence>
<reference evidence="3" key="1">
    <citation type="submission" date="2023-08" db="EMBL/GenBank/DDBJ databases">
        <title>Black Yeasts Isolated from many extreme environments.</title>
        <authorList>
            <person name="Coleine C."/>
            <person name="Stajich J.E."/>
            <person name="Selbmann L."/>
        </authorList>
    </citation>
    <scope>NUCLEOTIDE SEQUENCE</scope>
    <source>
        <strain evidence="3">CCFEE 5401</strain>
    </source>
</reference>
<name>A0AAN7YKD6_9PEZI</name>
<feature type="region of interest" description="Disordered" evidence="1">
    <location>
        <begin position="94"/>
        <end position="125"/>
    </location>
</feature>
<comment type="caution">
    <text evidence="3">The sequence shown here is derived from an EMBL/GenBank/DDBJ whole genome shotgun (WGS) entry which is preliminary data.</text>
</comment>
<dbReference type="EMBL" id="JAVRRL010000004">
    <property type="protein sequence ID" value="KAK5117657.1"/>
    <property type="molecule type" value="Genomic_DNA"/>
</dbReference>
<feature type="domain" description="DUF7071" evidence="2">
    <location>
        <begin position="187"/>
        <end position="241"/>
    </location>
</feature>
<dbReference type="Proteomes" id="UP001310890">
    <property type="component" value="Unassembled WGS sequence"/>
</dbReference>
<evidence type="ECO:0000256" key="1">
    <source>
        <dbReference type="SAM" id="MobiDB-lite"/>
    </source>
</evidence>
<evidence type="ECO:0000313" key="4">
    <source>
        <dbReference type="Proteomes" id="UP001310890"/>
    </source>
</evidence>
<protein>
    <recommendedName>
        <fullName evidence="2">DUF7071 domain-containing protein</fullName>
    </recommendedName>
</protein>